<name>A0A225UXS0_9STRA</name>
<organism evidence="2 3">
    <name type="scientific">Phytophthora megakarya</name>
    <dbReference type="NCBI Taxonomy" id="4795"/>
    <lineage>
        <taxon>Eukaryota</taxon>
        <taxon>Sar</taxon>
        <taxon>Stramenopiles</taxon>
        <taxon>Oomycota</taxon>
        <taxon>Peronosporomycetes</taxon>
        <taxon>Peronosporales</taxon>
        <taxon>Peronosporaceae</taxon>
        <taxon>Phytophthora</taxon>
    </lineage>
</organism>
<dbReference type="Proteomes" id="UP000198211">
    <property type="component" value="Unassembled WGS sequence"/>
</dbReference>
<dbReference type="AlphaFoldDB" id="A0A225UXS0"/>
<evidence type="ECO:0000313" key="3">
    <source>
        <dbReference type="Proteomes" id="UP000198211"/>
    </source>
</evidence>
<gene>
    <name evidence="2" type="ORF">PHMEG_00031413</name>
</gene>
<sequence>MCGELSCVELSPLDTKDILDKTLARLPVIKNSLAMMPGVGVDSNGNVDMTTPQPIFEFIRAPRLTVWSQAALIQFKRERSQYEKKIEERCAVTNENKTNVLVSVKASVETRVLEHLARFILRKALVAVPDADIVAEIDRKCGTILNAHLPDLMTMFKEWLKMDLHEQDIEARISTYFVDFDRLVEEKGFIGALGRNIAPTVLLGDVKRLVEMKHRDARKDDVLLYQLIEETGKEPKAAPRSRSAATSTATTARSVGAKTERSIATKLPATPKDLSSNKVACWVCKGDHRMSECPIATDAEKEAAVTALREKRKSPAERAKHVGEGTDKKVVLVNGIMEIPLCSDTGSDRSIISGDYLKELKEQGTKVVTTPLVQTITAKATGGAEFV</sequence>
<proteinExistence type="predicted"/>
<dbReference type="EMBL" id="NBNE01009919">
    <property type="protein sequence ID" value="OWY97940.1"/>
    <property type="molecule type" value="Genomic_DNA"/>
</dbReference>
<comment type="caution">
    <text evidence="2">The sequence shown here is derived from an EMBL/GenBank/DDBJ whole genome shotgun (WGS) entry which is preliminary data.</text>
</comment>
<evidence type="ECO:0000256" key="1">
    <source>
        <dbReference type="SAM" id="MobiDB-lite"/>
    </source>
</evidence>
<keyword evidence="3" id="KW-1185">Reference proteome</keyword>
<evidence type="ECO:0000313" key="2">
    <source>
        <dbReference type="EMBL" id="OWY97940.1"/>
    </source>
</evidence>
<protein>
    <submittedName>
        <fullName evidence="2">Uncharacterized protein</fullName>
    </submittedName>
</protein>
<reference evidence="3" key="1">
    <citation type="submission" date="2017-03" db="EMBL/GenBank/DDBJ databases">
        <title>Phytopthora megakarya and P. palmivora, two closely related causual agents of cacao black pod achieved similar genome size and gene model numbers by different mechanisms.</title>
        <authorList>
            <person name="Ali S."/>
            <person name="Shao J."/>
            <person name="Larry D.J."/>
            <person name="Kronmiller B."/>
            <person name="Shen D."/>
            <person name="Strem M.D."/>
            <person name="Melnick R.L."/>
            <person name="Guiltinan M.J."/>
            <person name="Tyler B.M."/>
            <person name="Meinhardt L.W."/>
            <person name="Bailey B.A."/>
        </authorList>
    </citation>
    <scope>NUCLEOTIDE SEQUENCE [LARGE SCALE GENOMIC DNA]</scope>
    <source>
        <strain evidence="3">zdho120</strain>
    </source>
</reference>
<feature type="compositionally biased region" description="Low complexity" evidence="1">
    <location>
        <begin position="238"/>
        <end position="254"/>
    </location>
</feature>
<dbReference type="OrthoDB" id="122810at2759"/>
<accession>A0A225UXS0</accession>
<feature type="region of interest" description="Disordered" evidence="1">
    <location>
        <begin position="234"/>
        <end position="259"/>
    </location>
</feature>